<dbReference type="RefSeq" id="WP_078482393.1">
    <property type="nucleotide sequence ID" value="NZ_MPRL01000004.1"/>
</dbReference>
<dbReference type="GO" id="GO:0008168">
    <property type="term" value="F:methyltransferase activity"/>
    <property type="evidence" value="ECO:0007669"/>
    <property type="project" value="UniProtKB-KW"/>
</dbReference>
<keyword evidence="3" id="KW-1185">Reference proteome</keyword>
<feature type="domain" description="UPF0033" evidence="1">
    <location>
        <begin position="7"/>
        <end position="78"/>
    </location>
</feature>
<organism evidence="2 3">
    <name type="scientific">Solemya pervernicosa gill symbiont</name>
    <dbReference type="NCBI Taxonomy" id="642797"/>
    <lineage>
        <taxon>Bacteria</taxon>
        <taxon>Pseudomonadati</taxon>
        <taxon>Pseudomonadota</taxon>
        <taxon>Gammaproteobacteria</taxon>
        <taxon>sulfur-oxidizing symbionts</taxon>
    </lineage>
</organism>
<dbReference type="Gene3D" id="3.30.110.40">
    <property type="entry name" value="TusA-like domain"/>
    <property type="match status" value="1"/>
</dbReference>
<dbReference type="Pfam" id="PF01206">
    <property type="entry name" value="TusA"/>
    <property type="match status" value="1"/>
</dbReference>
<protein>
    <submittedName>
        <fullName evidence="2">tRNA methyltransferase</fullName>
    </submittedName>
</protein>
<evidence type="ECO:0000313" key="2">
    <source>
        <dbReference type="EMBL" id="OOZ41944.1"/>
    </source>
</evidence>
<dbReference type="OrthoDB" id="5784891at2"/>
<name>A0A1T2LA72_9GAMM</name>
<dbReference type="CDD" id="cd00291">
    <property type="entry name" value="SirA_YedF_YeeD"/>
    <property type="match status" value="1"/>
</dbReference>
<evidence type="ECO:0000259" key="1">
    <source>
        <dbReference type="Pfam" id="PF01206"/>
    </source>
</evidence>
<dbReference type="GO" id="GO:0032259">
    <property type="term" value="P:methylation"/>
    <property type="evidence" value="ECO:0007669"/>
    <property type="project" value="UniProtKB-KW"/>
</dbReference>
<dbReference type="AlphaFoldDB" id="A0A1T2LA72"/>
<keyword evidence="2" id="KW-0808">Transferase</keyword>
<dbReference type="Proteomes" id="UP000191110">
    <property type="component" value="Unassembled WGS sequence"/>
</dbReference>
<dbReference type="SUPFAM" id="SSF64307">
    <property type="entry name" value="SirA-like"/>
    <property type="match status" value="1"/>
</dbReference>
<gene>
    <name evidence="2" type="ORF">BOW53_01890</name>
</gene>
<dbReference type="EMBL" id="MPRL01000004">
    <property type="protein sequence ID" value="OOZ41944.1"/>
    <property type="molecule type" value="Genomic_DNA"/>
</dbReference>
<evidence type="ECO:0000313" key="3">
    <source>
        <dbReference type="Proteomes" id="UP000191110"/>
    </source>
</evidence>
<comment type="caution">
    <text evidence="2">The sequence shown here is derived from an EMBL/GenBank/DDBJ whole genome shotgun (WGS) entry which is preliminary data.</text>
</comment>
<dbReference type="InterPro" id="IPR036868">
    <property type="entry name" value="TusA-like_sf"/>
</dbReference>
<sequence length="81" mass="9004">MEDDQNIELDIRGQICPSCLLLALKEINNHVEQLKSGACTINIISDDRQAVATIPDTVKNMGLTTEINKDDGSYQIRIFKA</sequence>
<accession>A0A1T2LA72</accession>
<reference evidence="2 3" key="1">
    <citation type="submission" date="2016-11" db="EMBL/GenBank/DDBJ databases">
        <title>Mixed transmission modes and dynamic genome evolution in an obligate animal-bacterial symbiosis.</title>
        <authorList>
            <person name="Russell S.L."/>
            <person name="Corbett-Detig R.B."/>
            <person name="Cavanaugh C.M."/>
        </authorList>
    </citation>
    <scope>NUCLEOTIDE SEQUENCE [LARGE SCALE GENOMIC DNA]</scope>
    <source>
        <strain evidence="2">Sveles-Q1</strain>
    </source>
</reference>
<keyword evidence="2" id="KW-0489">Methyltransferase</keyword>
<dbReference type="InterPro" id="IPR001455">
    <property type="entry name" value="TusA-like"/>
</dbReference>
<proteinExistence type="predicted"/>